<keyword evidence="1" id="KW-1133">Transmembrane helix</keyword>
<evidence type="ECO:0000313" key="4">
    <source>
        <dbReference type="Proteomes" id="UP000199659"/>
    </source>
</evidence>
<reference evidence="3 4" key="1">
    <citation type="submission" date="2016-10" db="EMBL/GenBank/DDBJ databases">
        <authorList>
            <person name="de Groot N.N."/>
        </authorList>
    </citation>
    <scope>NUCLEOTIDE SEQUENCE [LARGE SCALE GENOMIC DNA]</scope>
    <source>
        <strain evidence="3 4">743A</strain>
    </source>
</reference>
<dbReference type="PROSITE" id="PS51257">
    <property type="entry name" value="PROKAR_LIPOPROTEIN"/>
    <property type="match status" value="1"/>
</dbReference>
<protein>
    <submittedName>
        <fullName evidence="3">Polysaccharide deacetylase family sporulation protein PdaB</fullName>
    </submittedName>
</protein>
<accession>A0A1I6ISP0</accession>
<keyword evidence="4" id="KW-1185">Reference proteome</keyword>
<dbReference type="STRING" id="37658.SAMN05661086_01074"/>
<dbReference type="GO" id="GO:0016020">
    <property type="term" value="C:membrane"/>
    <property type="evidence" value="ECO:0007669"/>
    <property type="project" value="TreeGrafter"/>
</dbReference>
<dbReference type="OrthoDB" id="9806342at2"/>
<dbReference type="CDD" id="cd10917">
    <property type="entry name" value="CE4_NodB_like_6s_7s"/>
    <property type="match status" value="1"/>
</dbReference>
<evidence type="ECO:0000313" key="3">
    <source>
        <dbReference type="EMBL" id="SFR69250.1"/>
    </source>
</evidence>
<dbReference type="GO" id="GO:0005975">
    <property type="term" value="P:carbohydrate metabolic process"/>
    <property type="evidence" value="ECO:0007669"/>
    <property type="project" value="InterPro"/>
</dbReference>
<dbReference type="GO" id="GO:0016810">
    <property type="term" value="F:hydrolase activity, acting on carbon-nitrogen (but not peptide) bonds"/>
    <property type="evidence" value="ECO:0007669"/>
    <property type="project" value="InterPro"/>
</dbReference>
<feature type="transmembrane region" description="Helical" evidence="1">
    <location>
        <begin position="12"/>
        <end position="34"/>
    </location>
</feature>
<name>A0A1I6ISP0_9FIRM</name>
<dbReference type="PANTHER" id="PTHR10587:SF128">
    <property type="entry name" value="POLYSACCHARIDE DEACETYLASE PDAB-RELATED"/>
    <property type="match status" value="1"/>
</dbReference>
<dbReference type="RefSeq" id="WP_092559667.1">
    <property type="nucleotide sequence ID" value="NZ_FOYZ01000003.1"/>
</dbReference>
<dbReference type="PROSITE" id="PS51677">
    <property type="entry name" value="NODB"/>
    <property type="match status" value="1"/>
</dbReference>
<gene>
    <name evidence="3" type="ORF">SAMN05661086_01074</name>
</gene>
<evidence type="ECO:0000256" key="1">
    <source>
        <dbReference type="SAM" id="Phobius"/>
    </source>
</evidence>
<dbReference type="InterPro" id="IPR011330">
    <property type="entry name" value="Glyco_hydro/deAcase_b/a-brl"/>
</dbReference>
<organism evidence="3 4">
    <name type="scientific">Anaeromicropila populeti</name>
    <dbReference type="NCBI Taxonomy" id="37658"/>
    <lineage>
        <taxon>Bacteria</taxon>
        <taxon>Bacillati</taxon>
        <taxon>Bacillota</taxon>
        <taxon>Clostridia</taxon>
        <taxon>Lachnospirales</taxon>
        <taxon>Lachnospiraceae</taxon>
        <taxon>Anaeromicropila</taxon>
    </lineage>
</organism>
<dbReference type="PANTHER" id="PTHR10587">
    <property type="entry name" value="GLYCOSYL TRANSFERASE-RELATED"/>
    <property type="match status" value="1"/>
</dbReference>
<dbReference type="Proteomes" id="UP000199659">
    <property type="component" value="Unassembled WGS sequence"/>
</dbReference>
<dbReference type="AlphaFoldDB" id="A0A1I6ISP0"/>
<evidence type="ECO:0000259" key="2">
    <source>
        <dbReference type="PROSITE" id="PS51677"/>
    </source>
</evidence>
<proteinExistence type="predicted"/>
<dbReference type="SUPFAM" id="SSF88713">
    <property type="entry name" value="Glycoside hydrolase/deacetylase"/>
    <property type="match status" value="1"/>
</dbReference>
<dbReference type="Pfam" id="PF01522">
    <property type="entry name" value="Polysacc_deac_1"/>
    <property type="match status" value="1"/>
</dbReference>
<keyword evidence="1" id="KW-0812">Transmembrane</keyword>
<dbReference type="InterPro" id="IPR002509">
    <property type="entry name" value="NODB_dom"/>
</dbReference>
<keyword evidence="1" id="KW-0472">Membrane</keyword>
<feature type="domain" description="NodB homology" evidence="2">
    <location>
        <begin position="62"/>
        <end position="241"/>
    </location>
</feature>
<dbReference type="EMBL" id="FOYZ01000003">
    <property type="protein sequence ID" value="SFR69250.1"/>
    <property type="molecule type" value="Genomic_DNA"/>
</dbReference>
<dbReference type="InterPro" id="IPR050248">
    <property type="entry name" value="Polysacc_deacetylase_ArnD"/>
</dbReference>
<dbReference type="Gene3D" id="3.20.20.370">
    <property type="entry name" value="Glycoside hydrolase/deacetylase"/>
    <property type="match status" value="1"/>
</dbReference>
<sequence>MDIDEEKEKIVKFIKGGLFGLSIVLLFACGIYYFPKAVATISNPPVQDEKKLPIYCVNCQEKKVSLSFDAAWGNEDTREILDILAKYNVKVTFFMTGGWIEKYPDDVKAIAAAGHDLGNHSENHKQMSQLSLEQCKEEIMKPHEKVKELTGKDMLLFRPPYGDYNNTLVDAVKECGYHCIQWDVDSLDWKDYGVDSIIKTVCNHKHLGNGSIILCHNGAKFTKDALASMIAGLQEQGYQIVPISELIYTDNYYMDHEGRQFLNQ</sequence>